<evidence type="ECO:0000313" key="2">
    <source>
        <dbReference type="Proteomes" id="UP000007477"/>
    </source>
</evidence>
<gene>
    <name evidence="1" type="ordered locus">BDGL_001228</name>
</gene>
<keyword evidence="2" id="KW-1185">Reference proteome</keyword>
<dbReference type="STRING" id="871585.BDGL_001228"/>
<dbReference type="Proteomes" id="UP000007477">
    <property type="component" value="Chromosome"/>
</dbReference>
<dbReference type="OrthoDB" id="6398615at2"/>
<protein>
    <submittedName>
        <fullName evidence="1">Uncharacterized protein</fullName>
    </submittedName>
</protein>
<accession>F0KPP4</accession>
<dbReference type="GeneID" id="11639409"/>
<evidence type="ECO:0000313" key="1">
    <source>
        <dbReference type="EMBL" id="ADY81814.1"/>
    </source>
</evidence>
<dbReference type="RefSeq" id="YP_004995496.1">
    <property type="nucleotide sequence ID" value="NC_016603.1"/>
</dbReference>
<dbReference type="EMBL" id="CP002177">
    <property type="protein sequence ID" value="ADY81814.1"/>
    <property type="molecule type" value="Genomic_DNA"/>
</dbReference>
<proteinExistence type="predicted"/>
<organism evidence="1 2">
    <name type="scientific">Acinetobacter pittii (strain PHEA-2)</name>
    <dbReference type="NCBI Taxonomy" id="871585"/>
    <lineage>
        <taxon>Bacteria</taxon>
        <taxon>Pseudomonadati</taxon>
        <taxon>Pseudomonadota</taxon>
        <taxon>Gammaproteobacteria</taxon>
        <taxon>Moraxellales</taxon>
        <taxon>Moraxellaceae</taxon>
        <taxon>Acinetobacter</taxon>
        <taxon>Acinetobacter calcoaceticus/baumannii complex</taxon>
    </lineage>
</organism>
<sequence>MSENRIKSALFLDGWNYESGNKDNLRRNATSIIAKEFDISMKDKIFCPICSTPLTRKPLVEDFFTNGREAFFSHLPSYREVDCRLRVPKPEGQLYETEEEAREAIENKQLAIIHKFKSEPPVENDSESEEYDQTAVEDEDGPVSAIPIARHTGETLNLPTKITTVAGICRKFDENYYKYFYMPNSNVAILLNELLHNVEDVIEEDDEPKLYFGVIRSSHVAGAGSDSNVRMTRLVSNPAIKDFYLKDLNGVQKKHGINDNSAGRIVLFWGKITVNGIGLCVENLEWGEYGLLPEKYNSILLN</sequence>
<dbReference type="HOGENOM" id="CLU_088846_0_0_6"/>
<dbReference type="eggNOG" id="ENOG502Z9VF">
    <property type="taxonomic scope" value="Bacteria"/>
</dbReference>
<reference key="1">
    <citation type="submission" date="2010-08" db="EMBL/GenBank/DDBJ databases">
        <title>The genome sequence of a nonpathogenic wastewater-adapted bacterium Acinetobacter calcoaceticus PHEA-2 and comparative genomics insights into environmental adaptation.</title>
        <authorList>
            <person name="Zhan Y."/>
            <person name="Yan Y."/>
            <person name="Zhang W."/>
            <person name="Chen M."/>
            <person name="Ping S."/>
            <person name="Lu W."/>
            <person name="Lin M."/>
        </authorList>
    </citation>
    <scope>NUCLEOTIDE SEQUENCE</scope>
    <source>
        <strain>PHEA-2</strain>
    </source>
</reference>
<dbReference type="AlphaFoldDB" id="F0KPP4"/>
<dbReference type="PATRIC" id="fig|871585.3.peg.1224"/>
<name>F0KPP4_ACIP2</name>
<reference evidence="1 2" key="2">
    <citation type="journal article" date="2011" name="J. Bacteriol.">
        <title>Genome sequence of Acinetobacter calcoaceticus PHEA-2, isolated from industry wastewater.</title>
        <authorList>
            <person name="Zhan Y."/>
            <person name="Yan Y."/>
            <person name="Zhang W."/>
            <person name="Yu H."/>
            <person name="Chen M."/>
            <person name="Lu W."/>
            <person name="Ping S."/>
            <person name="Peng Z."/>
            <person name="Yuan M."/>
            <person name="Zhou Z."/>
            <person name="Elmerich C."/>
            <person name="Lin M."/>
        </authorList>
    </citation>
    <scope>NUCLEOTIDE SEQUENCE [LARGE SCALE GENOMIC DNA]</scope>
    <source>
        <strain evidence="1 2">PHEA-2</strain>
    </source>
</reference>
<dbReference type="KEGG" id="acc:BDGL_001228"/>
<dbReference type="RefSeq" id="WP_014206808.1">
    <property type="nucleotide sequence ID" value="NC_016603.1"/>
</dbReference>